<feature type="region of interest" description="Disordered" evidence="1">
    <location>
        <begin position="74"/>
        <end position="97"/>
    </location>
</feature>
<dbReference type="RefSeq" id="WP_119662442.1">
    <property type="nucleotide sequence ID" value="NZ_QUAL01000361.1"/>
</dbReference>
<sequence length="241" mass="24371">MRAYPAPAGGAAVRDAYVFAGTPGVVRAVFDGETADVRVRDASDLAKVADVAAVQGAAVDVVRTLDDSAALRVADVPPRPPHAPGGDWSADPDAPDCDPAALRLELTGTDAALGSRYLFLGATNTGPAPCTLRAHPSLSFRTLTEQPLAVAVTPSAPAGPAPVVVPPGGRAVAMLDWNAMPTAGNPDLTYEVLLATGPGGPATELPLTSLVVEGSGTHASLDIVDGGEVTVTEWRPDGAPF</sequence>
<dbReference type="AlphaFoldDB" id="A0A418KJF6"/>
<dbReference type="Proteomes" id="UP000284057">
    <property type="component" value="Unassembled WGS sequence"/>
</dbReference>
<dbReference type="EMBL" id="QUAL01000361">
    <property type="protein sequence ID" value="RIQ14346.1"/>
    <property type="molecule type" value="Genomic_DNA"/>
</dbReference>
<evidence type="ECO:0000313" key="4">
    <source>
        <dbReference type="Proteomes" id="UP000284057"/>
    </source>
</evidence>
<gene>
    <name evidence="3" type="ORF">DY240_25165</name>
</gene>
<dbReference type="InterPro" id="IPR025326">
    <property type="entry name" value="DUF4232"/>
</dbReference>
<evidence type="ECO:0000259" key="2">
    <source>
        <dbReference type="Pfam" id="PF14016"/>
    </source>
</evidence>
<reference evidence="3 4" key="1">
    <citation type="submission" date="2018-09" db="EMBL/GenBank/DDBJ databases">
        <title>Isolation, diversity and antifungal activity of actinobacteria from wheat.</title>
        <authorList>
            <person name="Han C."/>
        </authorList>
    </citation>
    <scope>NUCLEOTIDE SEQUENCE [LARGE SCALE GENOMIC DNA]</scope>
    <source>
        <strain evidence="3 4">NEAU-YY265</strain>
    </source>
</reference>
<organism evidence="3 4">
    <name type="scientific">Jiangella rhizosphaerae</name>
    <dbReference type="NCBI Taxonomy" id="2293569"/>
    <lineage>
        <taxon>Bacteria</taxon>
        <taxon>Bacillati</taxon>
        <taxon>Actinomycetota</taxon>
        <taxon>Actinomycetes</taxon>
        <taxon>Jiangellales</taxon>
        <taxon>Jiangellaceae</taxon>
        <taxon>Jiangella</taxon>
    </lineage>
</organism>
<protein>
    <submittedName>
        <fullName evidence="3">DUF4232 domain-containing protein</fullName>
    </submittedName>
</protein>
<keyword evidence="4" id="KW-1185">Reference proteome</keyword>
<dbReference type="Pfam" id="PF14016">
    <property type="entry name" value="DUF4232"/>
    <property type="match status" value="1"/>
</dbReference>
<comment type="caution">
    <text evidence="3">The sequence shown here is derived from an EMBL/GenBank/DDBJ whole genome shotgun (WGS) entry which is preliminary data.</text>
</comment>
<feature type="domain" description="DUF4232" evidence="2">
    <location>
        <begin position="97"/>
        <end position="235"/>
    </location>
</feature>
<dbReference type="OrthoDB" id="5175658at2"/>
<evidence type="ECO:0000256" key="1">
    <source>
        <dbReference type="SAM" id="MobiDB-lite"/>
    </source>
</evidence>
<accession>A0A418KJF6</accession>
<evidence type="ECO:0000313" key="3">
    <source>
        <dbReference type="EMBL" id="RIQ14346.1"/>
    </source>
</evidence>
<name>A0A418KJF6_9ACTN</name>
<proteinExistence type="predicted"/>